<keyword evidence="6" id="KW-0830">Ubiquinone</keyword>
<dbReference type="PANTHER" id="PTHR43464:SF19">
    <property type="entry name" value="UBIQUINONE BIOSYNTHESIS O-METHYLTRANSFERASE, MITOCHONDRIAL"/>
    <property type="match status" value="1"/>
</dbReference>
<organism evidence="6 7">
    <name type="scientific">Alkalispirillum mobile</name>
    <dbReference type="NCBI Taxonomy" id="85925"/>
    <lineage>
        <taxon>Bacteria</taxon>
        <taxon>Pseudomonadati</taxon>
        <taxon>Pseudomonadota</taxon>
        <taxon>Gammaproteobacteria</taxon>
        <taxon>Chromatiales</taxon>
        <taxon>Ectothiorhodospiraceae</taxon>
        <taxon>Alkalispirillum</taxon>
    </lineage>
</organism>
<dbReference type="CDD" id="cd02440">
    <property type="entry name" value="AdoMet_MTases"/>
    <property type="match status" value="1"/>
</dbReference>
<comment type="pathway">
    <text evidence="5">Cofactor biosynthesis; ubiquinone biosynthesis.</text>
</comment>
<evidence type="ECO:0000313" key="6">
    <source>
        <dbReference type="EMBL" id="RLK48680.1"/>
    </source>
</evidence>
<keyword evidence="4 5" id="KW-0949">S-adenosyl-L-methionine</keyword>
<protein>
    <recommendedName>
        <fullName evidence="5">Ubiquinone biosynthesis O-methyltransferase</fullName>
    </recommendedName>
    <alternativeName>
        <fullName evidence="5">2-polyprenyl-6-hydroxyphenol methylase</fullName>
        <ecNumber evidence="5">2.1.1.222</ecNumber>
    </alternativeName>
    <alternativeName>
        <fullName evidence="5">3-demethylubiquinone 3-O-methyltransferase</fullName>
        <ecNumber evidence="5">2.1.1.64</ecNumber>
    </alternativeName>
</protein>
<dbReference type="EC" id="2.1.1.64" evidence="5"/>
<keyword evidence="1 5" id="KW-0489">Methyltransferase</keyword>
<feature type="binding site" evidence="5">
    <location>
        <position position="65"/>
    </location>
    <ligand>
        <name>S-adenosyl-L-methionine</name>
        <dbReference type="ChEBI" id="CHEBI:59789"/>
    </ligand>
</feature>
<feature type="binding site" evidence="5">
    <location>
        <position position="86"/>
    </location>
    <ligand>
        <name>S-adenosyl-L-methionine</name>
        <dbReference type="ChEBI" id="CHEBI:59789"/>
    </ligand>
</feature>
<reference evidence="6 7" key="1">
    <citation type="submission" date="2018-10" db="EMBL/GenBank/DDBJ databases">
        <title>Genomic Encyclopedia of Type Strains, Phase IV (KMG-IV): sequencing the most valuable type-strain genomes for metagenomic binning, comparative biology and taxonomic classification.</title>
        <authorList>
            <person name="Goeker M."/>
        </authorList>
    </citation>
    <scope>NUCLEOTIDE SEQUENCE [LARGE SCALE GENOMIC DNA]</scope>
    <source>
        <strain evidence="6 7">DSM 12769</strain>
    </source>
</reference>
<dbReference type="NCBIfam" id="TIGR01983">
    <property type="entry name" value="UbiG"/>
    <property type="match status" value="1"/>
</dbReference>
<keyword evidence="3 5" id="KW-0831">Ubiquinone biosynthesis</keyword>
<feature type="binding site" evidence="5">
    <location>
        <position position="45"/>
    </location>
    <ligand>
        <name>S-adenosyl-L-methionine</name>
        <dbReference type="ChEBI" id="CHEBI:59789"/>
    </ligand>
</feature>
<dbReference type="HAMAP" id="MF_00472">
    <property type="entry name" value="UbiG"/>
    <property type="match status" value="1"/>
</dbReference>
<evidence type="ECO:0000313" key="7">
    <source>
        <dbReference type="Proteomes" id="UP000275461"/>
    </source>
</evidence>
<proteinExistence type="inferred from homology"/>
<dbReference type="GO" id="GO:0010420">
    <property type="term" value="F:polyprenyldihydroxybenzoate methyltransferase activity"/>
    <property type="evidence" value="ECO:0007669"/>
    <property type="project" value="InterPro"/>
</dbReference>
<accession>A0A498C6H2</accession>
<sequence length="249" mass="27444">MTESVTNTTRRNVHAHEVAKFDAAASRWWDPGGECKPLHDINPLRLDYVAQCLGGLQGRRILDVGCGGGLLAEGMARRGAEVTGIDMSKPALQVARLHALEMEVKVDYRQITVEELAESDEPRFDVVTCLEMLEHVPDPASVVRACAHLVKPGGQVVFSTLNRNPKSYLFAIVGAEHVLQLLPKGTHDWQHFIRPSELDSWARQADLQLCGLKGLTYNPLTRQYRLTDDTSVNYLAHYQRGPAPAGAGA</sequence>
<gene>
    <name evidence="5" type="primary">ubiG</name>
    <name evidence="6" type="ORF">DFR31_1791</name>
</gene>
<comment type="function">
    <text evidence="5">O-methyltransferase that catalyzes the 2 O-methylation steps in the ubiquinone biosynthetic pathway.</text>
</comment>
<dbReference type="GO" id="GO:0102208">
    <property type="term" value="F:2-polyprenyl-6-hydroxyphenol methylase activity"/>
    <property type="evidence" value="ECO:0007669"/>
    <property type="project" value="UniProtKB-EC"/>
</dbReference>
<evidence type="ECO:0000256" key="1">
    <source>
        <dbReference type="ARBA" id="ARBA00022603"/>
    </source>
</evidence>
<dbReference type="GO" id="GO:0061542">
    <property type="term" value="F:3-demethylubiquinol 3-O-methyltransferase activity"/>
    <property type="evidence" value="ECO:0007669"/>
    <property type="project" value="UniProtKB-UniRule"/>
</dbReference>
<evidence type="ECO:0000256" key="2">
    <source>
        <dbReference type="ARBA" id="ARBA00022679"/>
    </source>
</evidence>
<name>A0A498C6H2_9GAMM</name>
<keyword evidence="7" id="KW-1185">Reference proteome</keyword>
<feature type="binding site" evidence="5">
    <location>
        <position position="130"/>
    </location>
    <ligand>
        <name>S-adenosyl-L-methionine</name>
        <dbReference type="ChEBI" id="CHEBI:59789"/>
    </ligand>
</feature>
<dbReference type="UniPathway" id="UPA00232"/>
<dbReference type="InterPro" id="IPR029063">
    <property type="entry name" value="SAM-dependent_MTases_sf"/>
</dbReference>
<dbReference type="EMBL" id="RCDA01000002">
    <property type="protein sequence ID" value="RLK48680.1"/>
    <property type="molecule type" value="Genomic_DNA"/>
</dbReference>
<dbReference type="RefSeq" id="WP_121442327.1">
    <property type="nucleotide sequence ID" value="NZ_RCDA01000002.1"/>
</dbReference>
<comment type="catalytic activity">
    <reaction evidence="5">
        <text>a 3-demethylubiquinol + S-adenosyl-L-methionine = a ubiquinol + S-adenosyl-L-homocysteine + H(+)</text>
        <dbReference type="Rhea" id="RHEA:44380"/>
        <dbReference type="Rhea" id="RHEA-COMP:9566"/>
        <dbReference type="Rhea" id="RHEA-COMP:10914"/>
        <dbReference type="ChEBI" id="CHEBI:15378"/>
        <dbReference type="ChEBI" id="CHEBI:17976"/>
        <dbReference type="ChEBI" id="CHEBI:57856"/>
        <dbReference type="ChEBI" id="CHEBI:59789"/>
        <dbReference type="ChEBI" id="CHEBI:84422"/>
        <dbReference type="EC" id="2.1.1.64"/>
    </reaction>
</comment>
<dbReference type="OrthoDB" id="9801538at2"/>
<dbReference type="EC" id="2.1.1.222" evidence="5"/>
<keyword evidence="2 5" id="KW-0808">Transferase</keyword>
<comment type="similarity">
    <text evidence="5">Belongs to the methyltransferase superfamily. UbiG/COQ3 family.</text>
</comment>
<dbReference type="Gene3D" id="3.40.50.150">
    <property type="entry name" value="Vaccinia Virus protein VP39"/>
    <property type="match status" value="1"/>
</dbReference>
<dbReference type="PANTHER" id="PTHR43464">
    <property type="entry name" value="METHYLTRANSFERASE"/>
    <property type="match status" value="1"/>
</dbReference>
<comment type="catalytic activity">
    <reaction evidence="5">
        <text>a 3-(all-trans-polyprenyl)benzene-1,2-diol + S-adenosyl-L-methionine = a 2-methoxy-6-(all-trans-polyprenyl)phenol + S-adenosyl-L-homocysteine + H(+)</text>
        <dbReference type="Rhea" id="RHEA:31411"/>
        <dbReference type="Rhea" id="RHEA-COMP:9550"/>
        <dbReference type="Rhea" id="RHEA-COMP:9551"/>
        <dbReference type="ChEBI" id="CHEBI:15378"/>
        <dbReference type="ChEBI" id="CHEBI:57856"/>
        <dbReference type="ChEBI" id="CHEBI:59789"/>
        <dbReference type="ChEBI" id="CHEBI:62729"/>
        <dbReference type="ChEBI" id="CHEBI:62731"/>
        <dbReference type="EC" id="2.1.1.222"/>
    </reaction>
</comment>
<dbReference type="Pfam" id="PF13489">
    <property type="entry name" value="Methyltransf_23"/>
    <property type="match status" value="1"/>
</dbReference>
<dbReference type="FunFam" id="3.40.50.150:FF:000028">
    <property type="entry name" value="Ubiquinone biosynthesis O-methyltransferase"/>
    <property type="match status" value="1"/>
</dbReference>
<dbReference type="SUPFAM" id="SSF53335">
    <property type="entry name" value="S-adenosyl-L-methionine-dependent methyltransferases"/>
    <property type="match status" value="1"/>
</dbReference>
<dbReference type="InterPro" id="IPR010233">
    <property type="entry name" value="UbiG_MeTrfase"/>
</dbReference>
<evidence type="ECO:0000256" key="5">
    <source>
        <dbReference type="HAMAP-Rule" id="MF_00472"/>
    </source>
</evidence>
<dbReference type="GO" id="GO:0032259">
    <property type="term" value="P:methylation"/>
    <property type="evidence" value="ECO:0007669"/>
    <property type="project" value="UniProtKB-KW"/>
</dbReference>
<evidence type="ECO:0000256" key="3">
    <source>
        <dbReference type="ARBA" id="ARBA00022688"/>
    </source>
</evidence>
<comment type="caution">
    <text evidence="6">The sequence shown here is derived from an EMBL/GenBank/DDBJ whole genome shotgun (WGS) entry which is preliminary data.</text>
</comment>
<dbReference type="Proteomes" id="UP000275461">
    <property type="component" value="Unassembled WGS sequence"/>
</dbReference>
<dbReference type="AlphaFoldDB" id="A0A498C6H2"/>
<evidence type="ECO:0000256" key="4">
    <source>
        <dbReference type="ARBA" id="ARBA00022691"/>
    </source>
</evidence>